<dbReference type="Pfam" id="PF09834">
    <property type="entry name" value="DUF2061"/>
    <property type="match status" value="2"/>
</dbReference>
<keyword evidence="1" id="KW-0472">Membrane</keyword>
<name>A0ABS7SN86_9BURK</name>
<keyword evidence="1" id="KW-0812">Transmembrane</keyword>
<feature type="domain" description="DUF2061" evidence="2">
    <location>
        <begin position="5"/>
        <end position="55"/>
    </location>
</feature>
<sequence length="140" mass="14903">MVTAAKTFSQVVTHMSIAFTVTWAMTGSAALGGVAALLEPLVNVALLPLHEHGWKRLRAAIAALQDNARTALLAERLSQTALHTVVAFGVMYAASGSLALGGMAALLEPVINVLVLPYHDRAWERLRARKARTPAQLQPA</sequence>
<organism evidence="3 4">
    <name type="scientific">Massilia soli</name>
    <dbReference type="NCBI Taxonomy" id="2792854"/>
    <lineage>
        <taxon>Bacteria</taxon>
        <taxon>Pseudomonadati</taxon>
        <taxon>Pseudomonadota</taxon>
        <taxon>Betaproteobacteria</taxon>
        <taxon>Burkholderiales</taxon>
        <taxon>Oxalobacteraceae</taxon>
        <taxon>Telluria group</taxon>
        <taxon>Massilia</taxon>
    </lineage>
</organism>
<dbReference type="RefSeq" id="WP_223468153.1">
    <property type="nucleotide sequence ID" value="NZ_JAFBIL020000004.1"/>
</dbReference>
<protein>
    <submittedName>
        <fullName evidence="3">DUF2061 domain-containing protein</fullName>
    </submittedName>
</protein>
<dbReference type="Proteomes" id="UP000809349">
    <property type="component" value="Unassembled WGS sequence"/>
</dbReference>
<evidence type="ECO:0000313" key="4">
    <source>
        <dbReference type="Proteomes" id="UP000809349"/>
    </source>
</evidence>
<dbReference type="InterPro" id="IPR018638">
    <property type="entry name" value="DUF2061_membrane"/>
</dbReference>
<dbReference type="EMBL" id="JAFBIL020000004">
    <property type="protein sequence ID" value="MBZ2207656.1"/>
    <property type="molecule type" value="Genomic_DNA"/>
</dbReference>
<feature type="transmembrane region" description="Helical" evidence="1">
    <location>
        <begin position="12"/>
        <end position="38"/>
    </location>
</feature>
<proteinExistence type="predicted"/>
<evidence type="ECO:0000259" key="2">
    <source>
        <dbReference type="Pfam" id="PF09834"/>
    </source>
</evidence>
<reference evidence="3 4" key="1">
    <citation type="submission" date="2021-01" db="EMBL/GenBank/DDBJ databases">
        <authorList>
            <person name="Ruan W."/>
            <person name="Khan S.A."/>
            <person name="Jeon C.O."/>
        </authorList>
    </citation>
    <scope>NUCLEOTIDE SEQUENCE [LARGE SCALE GENOMIC DNA]</scope>
    <source>
        <strain evidence="3 4">R798</strain>
    </source>
</reference>
<keyword evidence="4" id="KW-1185">Reference proteome</keyword>
<accession>A0ABS7SN86</accession>
<reference evidence="3 4" key="2">
    <citation type="submission" date="2021-08" db="EMBL/GenBank/DDBJ databases">
        <title>Massilia sp. R798.</title>
        <authorList>
            <person name="Baek J.H."/>
            <person name="Jung H.S."/>
            <person name="Kim K.R."/>
            <person name="Jeon C.O."/>
        </authorList>
    </citation>
    <scope>NUCLEOTIDE SEQUENCE [LARGE SCALE GENOMIC DNA]</scope>
    <source>
        <strain evidence="3 4">R798</strain>
    </source>
</reference>
<keyword evidence="1" id="KW-1133">Transmembrane helix</keyword>
<evidence type="ECO:0000256" key="1">
    <source>
        <dbReference type="SAM" id="Phobius"/>
    </source>
</evidence>
<evidence type="ECO:0000313" key="3">
    <source>
        <dbReference type="EMBL" id="MBZ2207656.1"/>
    </source>
</evidence>
<gene>
    <name evidence="3" type="ORF">I4X03_010335</name>
</gene>
<feature type="domain" description="DUF2061" evidence="2">
    <location>
        <begin position="77"/>
        <end position="124"/>
    </location>
</feature>
<comment type="caution">
    <text evidence="3">The sequence shown here is derived from an EMBL/GenBank/DDBJ whole genome shotgun (WGS) entry which is preliminary data.</text>
</comment>